<evidence type="ECO:0000256" key="1">
    <source>
        <dbReference type="SAM" id="SignalP"/>
    </source>
</evidence>
<feature type="signal peptide" evidence="1">
    <location>
        <begin position="1"/>
        <end position="24"/>
    </location>
</feature>
<gene>
    <name evidence="2" type="ORF">EVAR_24515_1</name>
</gene>
<proteinExistence type="predicted"/>
<evidence type="ECO:0008006" key="4">
    <source>
        <dbReference type="Google" id="ProtNLM"/>
    </source>
</evidence>
<dbReference type="EMBL" id="BGZK01000212">
    <property type="protein sequence ID" value="GBP28839.1"/>
    <property type="molecule type" value="Genomic_DNA"/>
</dbReference>
<accession>A0A4C1UR99</accession>
<keyword evidence="3" id="KW-1185">Reference proteome</keyword>
<feature type="chain" id="PRO_5020025257" description="Secreted protein" evidence="1">
    <location>
        <begin position="25"/>
        <end position="185"/>
    </location>
</feature>
<organism evidence="2 3">
    <name type="scientific">Eumeta variegata</name>
    <name type="common">Bagworm moth</name>
    <name type="synonym">Eumeta japonica</name>
    <dbReference type="NCBI Taxonomy" id="151549"/>
    <lineage>
        <taxon>Eukaryota</taxon>
        <taxon>Metazoa</taxon>
        <taxon>Ecdysozoa</taxon>
        <taxon>Arthropoda</taxon>
        <taxon>Hexapoda</taxon>
        <taxon>Insecta</taxon>
        <taxon>Pterygota</taxon>
        <taxon>Neoptera</taxon>
        <taxon>Endopterygota</taxon>
        <taxon>Lepidoptera</taxon>
        <taxon>Glossata</taxon>
        <taxon>Ditrysia</taxon>
        <taxon>Tineoidea</taxon>
        <taxon>Psychidae</taxon>
        <taxon>Oiketicinae</taxon>
        <taxon>Eumeta</taxon>
    </lineage>
</organism>
<dbReference type="Proteomes" id="UP000299102">
    <property type="component" value="Unassembled WGS sequence"/>
</dbReference>
<sequence length="185" mass="20041">MKKGGVLLPVCSVLSSSMISALDAGASVGRQGPLYEFDLGLFVNNLCGRFAEPRRTGLKARPCLLVLVRAEYLISPVPPISGGIPIHHLGTRSMGVQQLHTTKNDTNFTYCASTVLATFMTIVNTTQLAIVRSRSKIPISSKPYFTGGRSEAEPDTFRSASNALGPQRTALHYNKLFAIRHTKHA</sequence>
<dbReference type="AlphaFoldDB" id="A0A4C1UR99"/>
<evidence type="ECO:0000313" key="3">
    <source>
        <dbReference type="Proteomes" id="UP000299102"/>
    </source>
</evidence>
<keyword evidence="1" id="KW-0732">Signal</keyword>
<reference evidence="2 3" key="1">
    <citation type="journal article" date="2019" name="Commun. Biol.">
        <title>The bagworm genome reveals a unique fibroin gene that provides high tensile strength.</title>
        <authorList>
            <person name="Kono N."/>
            <person name="Nakamura H."/>
            <person name="Ohtoshi R."/>
            <person name="Tomita M."/>
            <person name="Numata K."/>
            <person name="Arakawa K."/>
        </authorList>
    </citation>
    <scope>NUCLEOTIDE SEQUENCE [LARGE SCALE GENOMIC DNA]</scope>
</reference>
<comment type="caution">
    <text evidence="2">The sequence shown here is derived from an EMBL/GenBank/DDBJ whole genome shotgun (WGS) entry which is preliminary data.</text>
</comment>
<protein>
    <recommendedName>
        <fullName evidence="4">Secreted protein</fullName>
    </recommendedName>
</protein>
<name>A0A4C1UR99_EUMVA</name>
<evidence type="ECO:0000313" key="2">
    <source>
        <dbReference type="EMBL" id="GBP28839.1"/>
    </source>
</evidence>